<accession>A0A7S3IBE3</accession>
<dbReference type="PANTHER" id="PTHR16517">
    <property type="entry name" value="TUBBY-RELATED"/>
    <property type="match status" value="1"/>
</dbReference>
<evidence type="ECO:0000313" key="4">
    <source>
        <dbReference type="EMBL" id="CAE0317479.1"/>
    </source>
</evidence>
<reference evidence="4" key="1">
    <citation type="submission" date="2021-01" db="EMBL/GenBank/DDBJ databases">
        <authorList>
            <person name="Corre E."/>
            <person name="Pelletier E."/>
            <person name="Niang G."/>
            <person name="Scheremetjew M."/>
            <person name="Finn R."/>
            <person name="Kale V."/>
            <person name="Holt S."/>
            <person name="Cochrane G."/>
            <person name="Meng A."/>
            <person name="Brown T."/>
            <person name="Cohen L."/>
        </authorList>
    </citation>
    <scope>NUCLEOTIDE SEQUENCE</scope>
</reference>
<dbReference type="Gene3D" id="3.20.90.10">
    <property type="entry name" value="Tubby Protein, Chain A"/>
    <property type="match status" value="1"/>
</dbReference>
<feature type="compositionally biased region" description="Acidic residues" evidence="2">
    <location>
        <begin position="9"/>
        <end position="22"/>
    </location>
</feature>
<name>A0A7S3IBE3_9CILI</name>
<feature type="region of interest" description="Disordered" evidence="2">
    <location>
        <begin position="1"/>
        <end position="56"/>
    </location>
</feature>
<dbReference type="EMBL" id="HBIF01000863">
    <property type="protein sequence ID" value="CAE0317479.1"/>
    <property type="molecule type" value="Transcribed_RNA"/>
</dbReference>
<dbReference type="InterPro" id="IPR000007">
    <property type="entry name" value="Tubby_C"/>
</dbReference>
<comment type="similarity">
    <text evidence="1">Belongs to the TUB family.</text>
</comment>
<sequence length="502" mass="57643">MFGDREFLDDSESSIEIEDSDTDSNFQEDRGSNPFSRTLTETPFEKRGSLPNSTLGQMRAKMQQQRSSFNRSGTINLSSTIEFKPSVLRSNIDSIIDSKVVLNGRDLHQTKEFRNLAGGFGYDPTKTVEEKLPEALSPTRTIFRTEDEESTQSQSDNNVKPQRTEVEIQHPQTCKNPKSSFGGFFPEDAPKVKFAYQDDFQQSPIERNETEFTPEETNFAPTVPVESQEETKETKDTQINMREAYFLIKQEMSDMFKFVNSPLRKNIKLECTIRRDRKGFGRLYPKYYLHLSDGWSFILGAKKRPGKKTPNFLLSMSKEELSVKSDFYLGKLRGNFLGSKYFIYDKGLNPKSKYANVNNTRQELGVMLYEGNGGNSGPRKMRVIIPAVNTDQESVVWKPVFKEQSILENYNAKNYSGMFAFYNKPPVWNDKAKAFVLDFKGRVSMASIRNFQLVDDKNEDNTYIQFGRIGENHFNLDFKWPFSPLQAFSIALSSLDNHLVCD</sequence>
<dbReference type="PRINTS" id="PR01573">
    <property type="entry name" value="SUPERTUBBY"/>
</dbReference>
<feature type="region of interest" description="Disordered" evidence="2">
    <location>
        <begin position="140"/>
        <end position="162"/>
    </location>
</feature>
<gene>
    <name evidence="4" type="ORF">FSAL1345_LOCUS748</name>
</gene>
<evidence type="ECO:0000256" key="2">
    <source>
        <dbReference type="SAM" id="MobiDB-lite"/>
    </source>
</evidence>
<organism evidence="4">
    <name type="scientific">Fabrea salina</name>
    <dbReference type="NCBI Taxonomy" id="342563"/>
    <lineage>
        <taxon>Eukaryota</taxon>
        <taxon>Sar</taxon>
        <taxon>Alveolata</taxon>
        <taxon>Ciliophora</taxon>
        <taxon>Postciliodesmatophora</taxon>
        <taxon>Heterotrichea</taxon>
        <taxon>Heterotrichida</taxon>
        <taxon>Fabreidae</taxon>
        <taxon>Fabrea</taxon>
    </lineage>
</organism>
<evidence type="ECO:0000259" key="3">
    <source>
        <dbReference type="Pfam" id="PF01167"/>
    </source>
</evidence>
<feature type="compositionally biased region" description="Polar residues" evidence="2">
    <location>
        <begin position="151"/>
        <end position="161"/>
    </location>
</feature>
<proteinExistence type="inferred from homology"/>
<evidence type="ECO:0000256" key="1">
    <source>
        <dbReference type="ARBA" id="ARBA00007129"/>
    </source>
</evidence>
<feature type="domain" description="Tubby C-terminal" evidence="3">
    <location>
        <begin position="260"/>
        <end position="497"/>
    </location>
</feature>
<dbReference type="AlphaFoldDB" id="A0A7S3IBE3"/>
<dbReference type="Pfam" id="PF01167">
    <property type="entry name" value="Tub"/>
    <property type="match status" value="1"/>
</dbReference>
<dbReference type="PANTHER" id="PTHR16517:SF7">
    <property type="entry name" value="PROTEIN KING TUBBY"/>
    <property type="match status" value="1"/>
</dbReference>
<dbReference type="SUPFAM" id="SSF54518">
    <property type="entry name" value="Tubby C-terminal domain-like"/>
    <property type="match status" value="1"/>
</dbReference>
<protein>
    <recommendedName>
        <fullName evidence="3">Tubby C-terminal domain-containing protein</fullName>
    </recommendedName>
</protein>
<dbReference type="InterPro" id="IPR025659">
    <property type="entry name" value="Tubby-like_C"/>
</dbReference>